<dbReference type="Proteomes" id="UP000239415">
    <property type="component" value="Unassembled WGS sequence"/>
</dbReference>
<dbReference type="EMBL" id="PVMZ01000003">
    <property type="protein sequence ID" value="PRX23673.1"/>
    <property type="molecule type" value="Genomic_DNA"/>
</dbReference>
<proteinExistence type="predicted"/>
<sequence>MALQASQTISAGALSTPAPITPTASDTIAASSFGPAGVLLRVITTGTATNVVVLDPGATASSNPGTPPTLAAPATGVRETLIPLSAISPATGLATVTFSGALTGVTYELKRV</sequence>
<dbReference type="OrthoDB" id="9928630at2"/>
<evidence type="ECO:0000313" key="2">
    <source>
        <dbReference type="Proteomes" id="UP000239415"/>
    </source>
</evidence>
<dbReference type="RefSeq" id="WP_146169039.1">
    <property type="nucleotide sequence ID" value="NZ_BOMO01000042.1"/>
</dbReference>
<evidence type="ECO:0000313" key="1">
    <source>
        <dbReference type="EMBL" id="PRX23673.1"/>
    </source>
</evidence>
<comment type="caution">
    <text evidence="1">The sequence shown here is derived from an EMBL/GenBank/DDBJ whole genome shotgun (WGS) entry which is preliminary data.</text>
</comment>
<protein>
    <submittedName>
        <fullName evidence="1">Uncharacterized protein</fullName>
    </submittedName>
</protein>
<organism evidence="1 2">
    <name type="scientific">Actinoplanes italicus</name>
    <dbReference type="NCBI Taxonomy" id="113567"/>
    <lineage>
        <taxon>Bacteria</taxon>
        <taxon>Bacillati</taxon>
        <taxon>Actinomycetota</taxon>
        <taxon>Actinomycetes</taxon>
        <taxon>Micromonosporales</taxon>
        <taxon>Micromonosporaceae</taxon>
        <taxon>Actinoplanes</taxon>
    </lineage>
</organism>
<keyword evidence="2" id="KW-1185">Reference proteome</keyword>
<reference evidence="1 2" key="1">
    <citation type="submission" date="2018-03" db="EMBL/GenBank/DDBJ databases">
        <title>Genomic Encyclopedia of Archaeal and Bacterial Type Strains, Phase II (KMG-II): from individual species to whole genera.</title>
        <authorList>
            <person name="Goeker M."/>
        </authorList>
    </citation>
    <scope>NUCLEOTIDE SEQUENCE [LARGE SCALE GENOMIC DNA]</scope>
    <source>
        <strain evidence="1 2">DSM 43146</strain>
    </source>
</reference>
<gene>
    <name evidence="1" type="ORF">CLV67_103422</name>
</gene>
<name>A0A2T0KJH4_9ACTN</name>
<accession>A0A2T0KJH4</accession>
<dbReference type="AlphaFoldDB" id="A0A2T0KJH4"/>